<reference evidence="5" key="1">
    <citation type="submission" date="2016-11" db="UniProtKB">
        <authorList>
            <consortium name="WormBaseParasite"/>
        </authorList>
    </citation>
    <scope>IDENTIFICATION</scope>
</reference>
<evidence type="ECO:0000256" key="2">
    <source>
        <dbReference type="ARBA" id="ARBA00022837"/>
    </source>
</evidence>
<dbReference type="GO" id="GO:0043226">
    <property type="term" value="C:organelle"/>
    <property type="evidence" value="ECO:0007669"/>
    <property type="project" value="UniProtKB-ARBA"/>
</dbReference>
<feature type="domain" description="EF-hand" evidence="3">
    <location>
        <begin position="4"/>
        <end position="39"/>
    </location>
</feature>
<dbReference type="Proteomes" id="UP000095280">
    <property type="component" value="Unplaced"/>
</dbReference>
<proteinExistence type="predicted"/>
<accession>A0A1I8F8Y3</accession>
<evidence type="ECO:0000259" key="3">
    <source>
        <dbReference type="PROSITE" id="PS50222"/>
    </source>
</evidence>
<dbReference type="SUPFAM" id="SSF47473">
    <property type="entry name" value="EF-hand"/>
    <property type="match status" value="1"/>
</dbReference>
<dbReference type="Pfam" id="PF13499">
    <property type="entry name" value="EF-hand_7"/>
    <property type="match status" value="1"/>
</dbReference>
<dbReference type="Pfam" id="PF13202">
    <property type="entry name" value="EF-hand_5"/>
    <property type="match status" value="1"/>
</dbReference>
<sequence length="157" mass="17307">MASESEQVLKKVFDSADANGNGTIEAKELVNLIRAAGHTITRVEAEALIKENENGTLEFGEFVNMMNSFLSKGGHRPSPRRRRIFQLLDQNKDARDLPAGAPGCLHERHPEGGPLRTSSCSRMLNEADTDKDGAISFDEIQHTHGCQDEDLPCLSNY</sequence>
<dbReference type="CDD" id="cd00051">
    <property type="entry name" value="EFh"/>
    <property type="match status" value="1"/>
</dbReference>
<dbReference type="InterPro" id="IPR002048">
    <property type="entry name" value="EF_hand_dom"/>
</dbReference>
<protein>
    <submittedName>
        <fullName evidence="5">Calmodulin</fullName>
    </submittedName>
</protein>
<dbReference type="InterPro" id="IPR011992">
    <property type="entry name" value="EF-hand-dom_pair"/>
</dbReference>
<name>A0A1I8F8Y3_9PLAT</name>
<dbReference type="InterPro" id="IPR018247">
    <property type="entry name" value="EF_Hand_1_Ca_BS"/>
</dbReference>
<dbReference type="PROSITE" id="PS50222">
    <property type="entry name" value="EF_HAND_2"/>
    <property type="match status" value="2"/>
</dbReference>
<dbReference type="GO" id="GO:0005509">
    <property type="term" value="F:calcium ion binding"/>
    <property type="evidence" value="ECO:0007669"/>
    <property type="project" value="InterPro"/>
</dbReference>
<evidence type="ECO:0000313" key="5">
    <source>
        <dbReference type="WBParaSite" id="maker-unitig_24538-snap-gene-0.1-mRNA-1"/>
    </source>
</evidence>
<feature type="domain" description="EF-hand" evidence="3">
    <location>
        <begin position="115"/>
        <end position="150"/>
    </location>
</feature>
<keyword evidence="1" id="KW-0677">Repeat</keyword>
<dbReference type="Gene3D" id="1.10.238.10">
    <property type="entry name" value="EF-hand"/>
    <property type="match status" value="2"/>
</dbReference>
<evidence type="ECO:0000256" key="1">
    <source>
        <dbReference type="ARBA" id="ARBA00022737"/>
    </source>
</evidence>
<keyword evidence="2" id="KW-0106">Calcium</keyword>
<dbReference type="WBParaSite" id="maker-unitig_24538-snap-gene-0.1-mRNA-1">
    <property type="protein sequence ID" value="maker-unitig_24538-snap-gene-0.1-mRNA-1"/>
    <property type="gene ID" value="maker-unitig_24538-snap-gene-0.1"/>
</dbReference>
<dbReference type="FunFam" id="1.10.238.10:FF:000178">
    <property type="entry name" value="Calmodulin-2 A"/>
    <property type="match status" value="1"/>
</dbReference>
<dbReference type="SMART" id="SM00054">
    <property type="entry name" value="EFh"/>
    <property type="match status" value="3"/>
</dbReference>
<dbReference type="InterPro" id="IPR050145">
    <property type="entry name" value="Centrin_CML-like"/>
</dbReference>
<organism evidence="4 5">
    <name type="scientific">Macrostomum lignano</name>
    <dbReference type="NCBI Taxonomy" id="282301"/>
    <lineage>
        <taxon>Eukaryota</taxon>
        <taxon>Metazoa</taxon>
        <taxon>Spiralia</taxon>
        <taxon>Lophotrochozoa</taxon>
        <taxon>Platyhelminthes</taxon>
        <taxon>Rhabditophora</taxon>
        <taxon>Macrostomorpha</taxon>
        <taxon>Macrostomida</taxon>
        <taxon>Macrostomidae</taxon>
        <taxon>Macrostomum</taxon>
    </lineage>
</organism>
<dbReference type="PANTHER" id="PTHR23050">
    <property type="entry name" value="CALCIUM BINDING PROTEIN"/>
    <property type="match status" value="1"/>
</dbReference>
<dbReference type="AlphaFoldDB" id="A0A1I8F8Y3"/>
<dbReference type="PROSITE" id="PS00018">
    <property type="entry name" value="EF_HAND_1"/>
    <property type="match status" value="2"/>
</dbReference>
<evidence type="ECO:0000313" key="4">
    <source>
        <dbReference type="Proteomes" id="UP000095280"/>
    </source>
</evidence>
<keyword evidence="4" id="KW-1185">Reference proteome</keyword>